<keyword evidence="3" id="KW-1185">Reference proteome</keyword>
<feature type="compositionally biased region" description="Polar residues" evidence="1">
    <location>
        <begin position="1"/>
        <end position="36"/>
    </location>
</feature>
<sequence length="144" mass="14898">MAQLNLQTNGTAVAPVNGTNGTTGLPTANTNNSALRQRTGIPRYAIPYRRPDEKSGAPTVDKTNGSDGTKSPLTNDAVSPAVSECAVSDKPVAAVSGIPRGRNGFRMDSTGDSSSCISAGLNPYKGARAASVGEYLNDINFFSY</sequence>
<dbReference type="WBParaSite" id="HNAJ_0000119201-mRNA-1">
    <property type="protein sequence ID" value="HNAJ_0000119201-mRNA-1"/>
    <property type="gene ID" value="HNAJ_0000119201"/>
</dbReference>
<dbReference type="STRING" id="102285.A0A0R3T2L7"/>
<dbReference type="EMBL" id="UZAE01000427">
    <property type="protein sequence ID" value="VDN97051.1"/>
    <property type="molecule type" value="Genomic_DNA"/>
</dbReference>
<evidence type="ECO:0000313" key="4">
    <source>
        <dbReference type="WBParaSite" id="HNAJ_0000119201-mRNA-1"/>
    </source>
</evidence>
<name>A0A0R3T2L7_RODNA</name>
<organism evidence="4">
    <name type="scientific">Rodentolepis nana</name>
    <name type="common">Dwarf tapeworm</name>
    <name type="synonym">Hymenolepis nana</name>
    <dbReference type="NCBI Taxonomy" id="102285"/>
    <lineage>
        <taxon>Eukaryota</taxon>
        <taxon>Metazoa</taxon>
        <taxon>Spiralia</taxon>
        <taxon>Lophotrochozoa</taxon>
        <taxon>Platyhelminthes</taxon>
        <taxon>Cestoda</taxon>
        <taxon>Eucestoda</taxon>
        <taxon>Cyclophyllidea</taxon>
        <taxon>Hymenolepididae</taxon>
        <taxon>Rodentolepis</taxon>
    </lineage>
</organism>
<dbReference type="OrthoDB" id="9378527at2759"/>
<dbReference type="AlphaFoldDB" id="A0A0R3T2L7"/>
<accession>A0A0R3T2L7</accession>
<evidence type="ECO:0000313" key="2">
    <source>
        <dbReference type="EMBL" id="VDN97051.1"/>
    </source>
</evidence>
<reference evidence="4" key="1">
    <citation type="submission" date="2017-02" db="UniProtKB">
        <authorList>
            <consortium name="WormBaseParasite"/>
        </authorList>
    </citation>
    <scope>IDENTIFICATION</scope>
</reference>
<gene>
    <name evidence="2" type="ORF">HNAJ_LOCUS1192</name>
</gene>
<reference evidence="2 3" key="2">
    <citation type="submission" date="2018-11" db="EMBL/GenBank/DDBJ databases">
        <authorList>
            <consortium name="Pathogen Informatics"/>
        </authorList>
    </citation>
    <scope>NUCLEOTIDE SEQUENCE [LARGE SCALE GENOMIC DNA]</scope>
</reference>
<feature type="compositionally biased region" description="Polar residues" evidence="1">
    <location>
        <begin position="61"/>
        <end position="77"/>
    </location>
</feature>
<dbReference type="Proteomes" id="UP000278807">
    <property type="component" value="Unassembled WGS sequence"/>
</dbReference>
<evidence type="ECO:0000256" key="1">
    <source>
        <dbReference type="SAM" id="MobiDB-lite"/>
    </source>
</evidence>
<proteinExistence type="predicted"/>
<evidence type="ECO:0000313" key="3">
    <source>
        <dbReference type="Proteomes" id="UP000278807"/>
    </source>
</evidence>
<protein>
    <submittedName>
        <fullName evidence="4">Microtubule-associated protein Jupiter</fullName>
    </submittedName>
</protein>
<feature type="region of interest" description="Disordered" evidence="1">
    <location>
        <begin position="1"/>
        <end position="82"/>
    </location>
</feature>